<dbReference type="SUPFAM" id="SSF118290">
    <property type="entry name" value="WRKY DNA-binding domain"/>
    <property type="match status" value="1"/>
</dbReference>
<dbReference type="GO" id="GO:0003700">
    <property type="term" value="F:DNA-binding transcription factor activity"/>
    <property type="evidence" value="ECO:0000318"/>
    <property type="project" value="GO_Central"/>
</dbReference>
<reference evidence="8" key="2">
    <citation type="submission" date="2021-05" db="UniProtKB">
        <authorList>
            <consortium name="EnsemblPlants"/>
        </authorList>
    </citation>
    <scope>IDENTIFICATION</scope>
    <source>
        <strain evidence="8">subsp. malaccensis</strain>
    </source>
</reference>
<dbReference type="OrthoDB" id="2021064at2759"/>
<keyword evidence="4" id="KW-0804">Transcription</keyword>
<evidence type="ECO:0000256" key="4">
    <source>
        <dbReference type="ARBA" id="ARBA00023163"/>
    </source>
</evidence>
<dbReference type="AlphaFoldDB" id="A0A804HX28"/>
<evidence type="ECO:0000256" key="3">
    <source>
        <dbReference type="ARBA" id="ARBA00023125"/>
    </source>
</evidence>
<dbReference type="SMART" id="SM00774">
    <property type="entry name" value="WRKY"/>
    <property type="match status" value="1"/>
</dbReference>
<evidence type="ECO:0000259" key="6">
    <source>
        <dbReference type="PROSITE" id="PS50811"/>
    </source>
</evidence>
<keyword evidence="5" id="KW-0539">Nucleus</keyword>
<name>A0A804HX28_MUSAM</name>
<comment type="subcellular location">
    <subcellularLocation>
        <location evidence="1">Nucleus</location>
    </subcellularLocation>
</comment>
<feature type="domain" description="WRKY" evidence="6">
    <location>
        <begin position="95"/>
        <end position="164"/>
    </location>
</feature>
<reference evidence="7" key="1">
    <citation type="submission" date="2021-03" db="EMBL/GenBank/DDBJ databases">
        <authorList>
            <consortium name="Genoscope - CEA"/>
            <person name="William W."/>
        </authorList>
    </citation>
    <scope>NUCLEOTIDE SEQUENCE</scope>
    <source>
        <strain evidence="7">Doubled-haploid Pahang</strain>
    </source>
</reference>
<dbReference type="PROSITE" id="PS50811">
    <property type="entry name" value="WRKY"/>
    <property type="match status" value="1"/>
</dbReference>
<gene>
    <name evidence="7" type="ORF">GSMUA_96260.1</name>
</gene>
<dbReference type="Pfam" id="PF03106">
    <property type="entry name" value="WRKY"/>
    <property type="match status" value="1"/>
</dbReference>
<keyword evidence="3" id="KW-0238">DNA-binding</keyword>
<evidence type="ECO:0000313" key="7">
    <source>
        <dbReference type="EMBL" id="CAG1860322.1"/>
    </source>
</evidence>
<dbReference type="InterPro" id="IPR044810">
    <property type="entry name" value="WRKY_plant"/>
</dbReference>
<organism evidence="8 9">
    <name type="scientific">Musa acuminata subsp. malaccensis</name>
    <name type="common">Wild banana</name>
    <name type="synonym">Musa malaccensis</name>
    <dbReference type="NCBI Taxonomy" id="214687"/>
    <lineage>
        <taxon>Eukaryota</taxon>
        <taxon>Viridiplantae</taxon>
        <taxon>Streptophyta</taxon>
        <taxon>Embryophyta</taxon>
        <taxon>Tracheophyta</taxon>
        <taxon>Spermatophyta</taxon>
        <taxon>Magnoliopsida</taxon>
        <taxon>Liliopsida</taxon>
        <taxon>Zingiberales</taxon>
        <taxon>Musaceae</taxon>
        <taxon>Musa</taxon>
    </lineage>
</organism>
<accession>A0A804HX28</accession>
<dbReference type="GO" id="GO:0005634">
    <property type="term" value="C:nucleus"/>
    <property type="evidence" value="ECO:0000318"/>
    <property type="project" value="GO_Central"/>
</dbReference>
<dbReference type="EnsemblPlants" id="Ma01_t22230.1">
    <property type="protein sequence ID" value="Ma01_p22230.1"/>
    <property type="gene ID" value="Ma01_g22230"/>
</dbReference>
<dbReference type="Gene3D" id="2.20.25.80">
    <property type="entry name" value="WRKY domain"/>
    <property type="match status" value="1"/>
</dbReference>
<proteinExistence type="predicted"/>
<keyword evidence="9" id="KW-1185">Reference proteome</keyword>
<evidence type="ECO:0000256" key="1">
    <source>
        <dbReference type="ARBA" id="ARBA00004123"/>
    </source>
</evidence>
<dbReference type="InterPro" id="IPR036576">
    <property type="entry name" value="WRKY_dom_sf"/>
</dbReference>
<evidence type="ECO:0000313" key="9">
    <source>
        <dbReference type="Proteomes" id="UP000012960"/>
    </source>
</evidence>
<dbReference type="InterPro" id="IPR003657">
    <property type="entry name" value="WRKY_dom"/>
</dbReference>
<dbReference type="GO" id="GO:0006355">
    <property type="term" value="P:regulation of DNA-templated transcription"/>
    <property type="evidence" value="ECO:0000318"/>
    <property type="project" value="GO_Central"/>
</dbReference>
<dbReference type="GO" id="GO:0000976">
    <property type="term" value="F:transcription cis-regulatory region binding"/>
    <property type="evidence" value="ECO:0000318"/>
    <property type="project" value="GO_Central"/>
</dbReference>
<dbReference type="Proteomes" id="UP000012960">
    <property type="component" value="Unplaced"/>
</dbReference>
<dbReference type="InParanoid" id="A0A804HX28"/>
<protein>
    <submittedName>
        <fullName evidence="7">(wild Malaysian banana) hypothetical protein</fullName>
    </submittedName>
</protein>
<sequence>MESSVLLGSAIREMERASELTTKLQSLVELGDCSDTAKESAGVLSEELLQACNVTLSMLKSRRTNVRIKSGSRNVAPHDVLIRRDSRRNYVRQEVTAAPFNDGHQWRKYGEKTIAGCIFPRGYYRCTYSKDQRCEAKKHVQQQDCGVPSLFLVIYKGEHTCKSMVLRGCQPLEQLQLQGCREYTCNPSFPLKLTATATPPAHSFSLRFDSEDRFSGMNTTRKSVDEGTIRWQGEETLQSSLSAVVTSSSKVASPDLTFLESMETLQSSLSAVHDVDDEGSLRSLGFDIDLLRSDLDDIDLSYNSAIN</sequence>
<keyword evidence="2" id="KW-0805">Transcription regulation</keyword>
<evidence type="ECO:0000313" key="8">
    <source>
        <dbReference type="EnsemblPlants" id="Ma01_p22230.1"/>
    </source>
</evidence>
<dbReference type="PANTHER" id="PTHR31282">
    <property type="entry name" value="WRKY TRANSCRIPTION FACTOR 21-RELATED"/>
    <property type="match status" value="1"/>
</dbReference>
<dbReference type="EMBL" id="HG996466">
    <property type="protein sequence ID" value="CAG1860322.1"/>
    <property type="molecule type" value="Genomic_DNA"/>
</dbReference>
<dbReference type="Gramene" id="Ma01_t22230.1">
    <property type="protein sequence ID" value="Ma01_p22230.1"/>
    <property type="gene ID" value="Ma01_g22230"/>
</dbReference>
<evidence type="ECO:0000256" key="2">
    <source>
        <dbReference type="ARBA" id="ARBA00023015"/>
    </source>
</evidence>
<evidence type="ECO:0000256" key="5">
    <source>
        <dbReference type="ARBA" id="ARBA00023242"/>
    </source>
</evidence>